<reference evidence="1 2" key="1">
    <citation type="submission" date="2018-06" db="EMBL/GenBank/DDBJ databases">
        <title>A transcriptomic atlas of mushroom development highlights an independent origin of complex multicellularity.</title>
        <authorList>
            <consortium name="DOE Joint Genome Institute"/>
            <person name="Krizsan K."/>
            <person name="Almasi E."/>
            <person name="Merenyi Z."/>
            <person name="Sahu N."/>
            <person name="Viragh M."/>
            <person name="Koszo T."/>
            <person name="Mondo S."/>
            <person name="Kiss B."/>
            <person name="Balint B."/>
            <person name="Kues U."/>
            <person name="Barry K."/>
            <person name="Hegedus J.C."/>
            <person name="Henrissat B."/>
            <person name="Johnson J."/>
            <person name="Lipzen A."/>
            <person name="Ohm R."/>
            <person name="Nagy I."/>
            <person name="Pangilinan J."/>
            <person name="Yan J."/>
            <person name="Xiong Y."/>
            <person name="Grigoriev I.V."/>
            <person name="Hibbett D.S."/>
            <person name="Nagy L.G."/>
        </authorList>
    </citation>
    <scope>NUCLEOTIDE SEQUENCE [LARGE SCALE GENOMIC DNA]</scope>
    <source>
        <strain evidence="1 2">SZMC22713</strain>
    </source>
</reference>
<dbReference type="CDD" id="cd03062">
    <property type="entry name" value="TRX_Fd_Sucrase"/>
    <property type="match status" value="1"/>
</dbReference>
<name>A0A4Y7Q755_9AGAM</name>
<dbReference type="AlphaFoldDB" id="A0A4Y7Q755"/>
<dbReference type="InterPro" id="IPR009737">
    <property type="entry name" value="Aim32/Apd1-like"/>
</dbReference>
<evidence type="ECO:0008006" key="3">
    <source>
        <dbReference type="Google" id="ProtNLM"/>
    </source>
</evidence>
<organism evidence="1 2">
    <name type="scientific">Rickenella mellea</name>
    <dbReference type="NCBI Taxonomy" id="50990"/>
    <lineage>
        <taxon>Eukaryota</taxon>
        <taxon>Fungi</taxon>
        <taxon>Dikarya</taxon>
        <taxon>Basidiomycota</taxon>
        <taxon>Agaricomycotina</taxon>
        <taxon>Agaricomycetes</taxon>
        <taxon>Hymenochaetales</taxon>
        <taxon>Rickenellaceae</taxon>
        <taxon>Rickenella</taxon>
    </lineage>
</organism>
<keyword evidence="2" id="KW-1185">Reference proteome</keyword>
<sequence>MLIATTTRLPTWTPRRHVASRATATFKGLVGTVPHHNGYLLLHHPSPPSEYPPRFDSALHKTLQARVTRWRTLVNFSWQADRSLAVGSTSTQGSYDEEGYPATLYTAMGTRVDIPRLSASNIDDVEKMLKPHLDVSMEGSEATITDQEISLFVCTHGSRDCRCGNAGPAVVKTLKDEICKRSVSLSVSDPRRRVLERIIIGEVGHVGGHKYAANVLVFPRGDWLGYVTPEIIPALLDGIIANSALHTMPIISEHWRGRMGLAKEEQVAAYK</sequence>
<dbReference type="OrthoDB" id="10253744at2759"/>
<dbReference type="InterPro" id="IPR036249">
    <property type="entry name" value="Thioredoxin-like_sf"/>
</dbReference>
<dbReference type="STRING" id="50990.A0A4Y7Q755"/>
<dbReference type="VEuPathDB" id="FungiDB:BD410DRAFT_747139"/>
<dbReference type="SUPFAM" id="SSF52833">
    <property type="entry name" value="Thioredoxin-like"/>
    <property type="match status" value="1"/>
</dbReference>
<dbReference type="Pfam" id="PF06999">
    <property type="entry name" value="Suc_Fer-like"/>
    <property type="match status" value="1"/>
</dbReference>
<protein>
    <recommendedName>
        <fullName evidence="3">Sucraseferredoxin-like protein</fullName>
    </recommendedName>
</protein>
<evidence type="ECO:0000313" key="1">
    <source>
        <dbReference type="EMBL" id="TDL23156.1"/>
    </source>
</evidence>
<evidence type="ECO:0000313" key="2">
    <source>
        <dbReference type="Proteomes" id="UP000294933"/>
    </source>
</evidence>
<dbReference type="Proteomes" id="UP000294933">
    <property type="component" value="Unassembled WGS sequence"/>
</dbReference>
<dbReference type="EMBL" id="ML170171">
    <property type="protein sequence ID" value="TDL23156.1"/>
    <property type="molecule type" value="Genomic_DNA"/>
</dbReference>
<feature type="non-terminal residue" evidence="1">
    <location>
        <position position="271"/>
    </location>
</feature>
<accession>A0A4Y7Q755</accession>
<dbReference type="PANTHER" id="PTHR31902">
    <property type="entry name" value="ACTIN PATCHES DISTAL PROTEIN 1"/>
    <property type="match status" value="1"/>
</dbReference>
<dbReference type="Gene3D" id="3.40.30.10">
    <property type="entry name" value="Glutaredoxin"/>
    <property type="match status" value="1"/>
</dbReference>
<proteinExistence type="predicted"/>
<gene>
    <name evidence="1" type="ORF">BD410DRAFT_747139</name>
</gene>